<organism evidence="8 9">
    <name type="scientific">Bombardia bombarda</name>
    <dbReference type="NCBI Taxonomy" id="252184"/>
    <lineage>
        <taxon>Eukaryota</taxon>
        <taxon>Fungi</taxon>
        <taxon>Dikarya</taxon>
        <taxon>Ascomycota</taxon>
        <taxon>Pezizomycotina</taxon>
        <taxon>Sordariomycetes</taxon>
        <taxon>Sordariomycetidae</taxon>
        <taxon>Sordariales</taxon>
        <taxon>Lasiosphaeriaceae</taxon>
        <taxon>Bombardia</taxon>
    </lineage>
</organism>
<keyword evidence="2 7" id="KW-0812">Transmembrane</keyword>
<dbReference type="InterPro" id="IPR050829">
    <property type="entry name" value="CorA_MIT"/>
</dbReference>
<evidence type="ECO:0000256" key="7">
    <source>
        <dbReference type="SAM" id="Phobius"/>
    </source>
</evidence>
<reference evidence="8" key="1">
    <citation type="submission" date="2023-06" db="EMBL/GenBank/DDBJ databases">
        <title>Genome-scale phylogeny and comparative genomics of the fungal order Sordariales.</title>
        <authorList>
            <consortium name="Lawrence Berkeley National Laboratory"/>
            <person name="Hensen N."/>
            <person name="Bonometti L."/>
            <person name="Westerberg I."/>
            <person name="Brannstrom I.O."/>
            <person name="Guillou S."/>
            <person name="Cros-Aarteil S."/>
            <person name="Calhoun S."/>
            <person name="Haridas S."/>
            <person name="Kuo A."/>
            <person name="Mondo S."/>
            <person name="Pangilinan J."/>
            <person name="Riley R."/>
            <person name="LaButti K."/>
            <person name="Andreopoulos B."/>
            <person name="Lipzen A."/>
            <person name="Chen C."/>
            <person name="Yanf M."/>
            <person name="Daum C."/>
            <person name="Ng V."/>
            <person name="Clum A."/>
            <person name="Steindorff A."/>
            <person name="Ohm R."/>
            <person name="Martin F."/>
            <person name="Silar P."/>
            <person name="Natvig D."/>
            <person name="Lalanne C."/>
            <person name="Gautier V."/>
            <person name="Ament-velasquez S.L."/>
            <person name="Kruys A."/>
            <person name="Hutchinson M.I."/>
            <person name="Powell A.J."/>
            <person name="Barry K."/>
            <person name="Miller A.N."/>
            <person name="Grigoriev I.V."/>
            <person name="Debuchy R."/>
            <person name="Gladieux P."/>
            <person name="Thoren M.H."/>
            <person name="Johannesson H."/>
        </authorList>
    </citation>
    <scope>NUCLEOTIDE SEQUENCE</scope>
    <source>
        <strain evidence="8">SMH3391-2</strain>
    </source>
</reference>
<name>A0AA39WUW8_9PEZI</name>
<dbReference type="PANTHER" id="PTHR47685:SF1">
    <property type="entry name" value="MAGNESIUM TRANSPORT PROTEIN CORA"/>
    <property type="match status" value="1"/>
</dbReference>
<accession>A0AA39WUW8</accession>
<dbReference type="InterPro" id="IPR002523">
    <property type="entry name" value="MgTranspt_CorA/ZnTranspt_ZntB"/>
</dbReference>
<dbReference type="SUPFAM" id="SSF144083">
    <property type="entry name" value="Magnesium transport protein CorA, transmembrane region"/>
    <property type="match status" value="1"/>
</dbReference>
<comment type="subcellular location">
    <subcellularLocation>
        <location evidence="1">Membrane</location>
        <topology evidence="1">Multi-pass membrane protein</topology>
    </subcellularLocation>
</comment>
<dbReference type="GO" id="GO:0046873">
    <property type="term" value="F:metal ion transmembrane transporter activity"/>
    <property type="evidence" value="ECO:0007669"/>
    <property type="project" value="InterPro"/>
</dbReference>
<dbReference type="Pfam" id="PF01544">
    <property type="entry name" value="CorA"/>
    <property type="match status" value="1"/>
</dbReference>
<feature type="transmembrane region" description="Helical" evidence="7">
    <location>
        <begin position="717"/>
        <end position="737"/>
    </location>
</feature>
<keyword evidence="5" id="KW-0175">Coiled coil</keyword>
<feature type="coiled-coil region" evidence="5">
    <location>
        <begin position="653"/>
        <end position="680"/>
    </location>
</feature>
<comment type="caution">
    <text evidence="8">The sequence shown here is derived from an EMBL/GenBank/DDBJ whole genome shotgun (WGS) entry which is preliminary data.</text>
</comment>
<evidence type="ECO:0000256" key="1">
    <source>
        <dbReference type="ARBA" id="ARBA00004141"/>
    </source>
</evidence>
<dbReference type="AlphaFoldDB" id="A0AA39WUW8"/>
<proteinExistence type="predicted"/>
<dbReference type="InterPro" id="IPR045863">
    <property type="entry name" value="CorA_TM1_TM2"/>
</dbReference>
<feature type="transmembrane region" description="Helical" evidence="7">
    <location>
        <begin position="757"/>
        <end position="779"/>
    </location>
</feature>
<keyword evidence="4 7" id="KW-0472">Membrane</keyword>
<feature type="region of interest" description="Disordered" evidence="6">
    <location>
        <begin position="320"/>
        <end position="339"/>
    </location>
</feature>
<dbReference type="GO" id="GO:0016020">
    <property type="term" value="C:membrane"/>
    <property type="evidence" value="ECO:0007669"/>
    <property type="project" value="UniProtKB-SubCell"/>
</dbReference>
<keyword evidence="9" id="KW-1185">Reference proteome</keyword>
<keyword evidence="3 7" id="KW-1133">Transmembrane helix</keyword>
<evidence type="ECO:0000256" key="4">
    <source>
        <dbReference type="ARBA" id="ARBA00023136"/>
    </source>
</evidence>
<evidence type="ECO:0000256" key="6">
    <source>
        <dbReference type="SAM" id="MobiDB-lite"/>
    </source>
</evidence>
<evidence type="ECO:0000313" key="8">
    <source>
        <dbReference type="EMBL" id="KAK0622068.1"/>
    </source>
</evidence>
<dbReference type="Proteomes" id="UP001174934">
    <property type="component" value="Unassembled WGS sequence"/>
</dbReference>
<gene>
    <name evidence="8" type="ORF">B0T17DRAFT_494506</name>
</gene>
<evidence type="ECO:0000256" key="5">
    <source>
        <dbReference type="SAM" id="Coils"/>
    </source>
</evidence>
<evidence type="ECO:0000313" key="9">
    <source>
        <dbReference type="Proteomes" id="UP001174934"/>
    </source>
</evidence>
<evidence type="ECO:0000256" key="2">
    <source>
        <dbReference type="ARBA" id="ARBA00022692"/>
    </source>
</evidence>
<dbReference type="Gene3D" id="1.20.58.340">
    <property type="entry name" value="Magnesium transport protein CorA, transmembrane region"/>
    <property type="match status" value="1"/>
</dbReference>
<dbReference type="EMBL" id="JAULSR010000004">
    <property type="protein sequence ID" value="KAK0622068.1"/>
    <property type="molecule type" value="Genomic_DNA"/>
</dbReference>
<protein>
    <submittedName>
        <fullName evidence="8">Uncharacterized protein</fullName>
    </submittedName>
</protein>
<dbReference type="PANTHER" id="PTHR47685">
    <property type="entry name" value="MAGNESIUM TRANSPORT PROTEIN CORA"/>
    <property type="match status" value="1"/>
</dbReference>
<feature type="transmembrane region" description="Helical" evidence="7">
    <location>
        <begin position="785"/>
        <end position="804"/>
    </location>
</feature>
<sequence length="945" mass="107264">MSRTQCPSTCLSDKPHDGFVSDVTTHFNGCLPVSRRTAFFNHLPTESQQRILRNNERVAELRARFERIHFHSAPGLRLRNFKSAMSRWHNATNRVAGLTPAGPKMHAAEASMSGMGTYTTHQDVNDLIKAPVVYFKDGHPLNVPGLPNNFPNQKITMSHLMSEDSARNPLLHPCEDNVVRYFHLPANNMSWVEEVMARYYHEKRPEPDNLFLKSKLRRSRTCTEMLLRPEYWQGQQSSDTDDFQVHARHMRPFCDGISIDSVSAEQDPKNLALFMPYLHWETDRGRVNSATIAKDVVKQNMSSISDVVDQAQHQLHVSHVETQDTGPTLLDTDPSRSGSIHVTSRKRALGDVLIAAAALLEAMDAHVEEQLMVKYLHAQPPLHPRRTLDQSYYGALKNTGTRDRDQVVFRGTTPEPHDCAGPDTCSQCNEDIRKVPRIVMVDQLWLWILDENTVITAFPRRLSRHRPDPSAIHKSLRMRFQQLRRGEVSSAYDLALLIVDECSRVFFDRTKTNDRQPNLVELFTSAIRDLTYKQTAAFDQFLIYTHLASRDYKRERYIASDRSTQNTLLNINPEGKLLKEVKDIIDEIHIMMRIKEQQQAVIDSLVKLVKKRLVPIARQAMAKQSLSYEFEERERHSFKELGEKESQVAERTLTRADQLLLDLKERVAELRTLLQNAQQTSIALKDLLTLKQQQASVIEAREAVTQAQLTLKQGQSIMIFTIVTIIFLPLSFCVGLFGMNAAEFNDGLLPLSTEFRFMFPISTGIILVSFLFAFSQSVLNNSVVMLARSTFGFCWNVVWTWMMVKSGMYMKGRDMQRKASRLRDKEGKIVGGWKAEVLRKGRNLEKMKVAGHVRELAMVRSSTRMDHLDGQGMGLGAASGRGTPFSPYSVSGGMPGSPFFASPAAPQDIQQRIGLAVTELDRDSVDVEMGDGVSMKKLGSRRRLV</sequence>
<evidence type="ECO:0000256" key="3">
    <source>
        <dbReference type="ARBA" id="ARBA00022989"/>
    </source>
</evidence>